<reference evidence="1" key="1">
    <citation type="submission" date="2021-07" db="EMBL/GenBank/DDBJ databases">
        <authorList>
            <person name="Branca A.L. A."/>
        </authorList>
    </citation>
    <scope>NUCLEOTIDE SEQUENCE</scope>
</reference>
<keyword evidence="2" id="KW-1185">Reference proteome</keyword>
<comment type="caution">
    <text evidence="1">The sequence shown here is derived from an EMBL/GenBank/DDBJ whole genome shotgun (WGS) entry which is preliminary data.</text>
</comment>
<name>A0A9W4NSN8_9EURO</name>
<protein>
    <submittedName>
        <fullName evidence="1">Uncharacterized protein</fullName>
    </submittedName>
</protein>
<organism evidence="1 2">
    <name type="scientific">Penicillium salamii</name>
    <dbReference type="NCBI Taxonomy" id="1612424"/>
    <lineage>
        <taxon>Eukaryota</taxon>
        <taxon>Fungi</taxon>
        <taxon>Dikarya</taxon>
        <taxon>Ascomycota</taxon>
        <taxon>Pezizomycotina</taxon>
        <taxon>Eurotiomycetes</taxon>
        <taxon>Eurotiomycetidae</taxon>
        <taxon>Eurotiales</taxon>
        <taxon>Aspergillaceae</taxon>
        <taxon>Penicillium</taxon>
    </lineage>
</organism>
<accession>A0A9W4NSN8</accession>
<dbReference type="EMBL" id="CAJVPG010000433">
    <property type="protein sequence ID" value="CAG8415881.1"/>
    <property type="molecule type" value="Genomic_DNA"/>
</dbReference>
<evidence type="ECO:0000313" key="2">
    <source>
        <dbReference type="Proteomes" id="UP001152649"/>
    </source>
</evidence>
<evidence type="ECO:0000313" key="1">
    <source>
        <dbReference type="EMBL" id="CAG8415881.1"/>
    </source>
</evidence>
<dbReference type="AlphaFoldDB" id="A0A9W4NSN8"/>
<dbReference type="OrthoDB" id="4307987at2759"/>
<sequence>MADISHSPMPEDTRRYRKLGAQYQKWIDDPSSKGCKVATATLTRERMLGQPPGSALWLMEEEFLTGAPKEDLEGGDPVSMNITLERVYVETVVTNKSKMMGLWLKNTYHHIMGPGIIIAANISRKCGPHWNEIAQALYDATFKIQTLRHIVFTDVVNLETARYVENELYPKCRNNSERFCLELQYDTPEYQKILGTSLGKAAACLVLSTFPRGTMRISRALTWRSRYGSVTVRFDIIPAR</sequence>
<dbReference type="Proteomes" id="UP001152649">
    <property type="component" value="Unassembled WGS sequence"/>
</dbReference>
<proteinExistence type="predicted"/>
<gene>
    <name evidence="1" type="ORF">PSALAMII_LOCUS9326</name>
</gene>